<protein>
    <submittedName>
        <fullName evidence="1">Uncharacterized protein</fullName>
    </submittedName>
</protein>
<reference evidence="1" key="1">
    <citation type="submission" date="2014-11" db="EMBL/GenBank/DDBJ databases">
        <authorList>
            <person name="Amaro Gonzalez C."/>
        </authorList>
    </citation>
    <scope>NUCLEOTIDE SEQUENCE</scope>
</reference>
<name>A0A0E9VHE1_ANGAN</name>
<accession>A0A0E9VHE1</accession>
<dbReference type="EMBL" id="GBXM01031090">
    <property type="protein sequence ID" value="JAH77487.1"/>
    <property type="molecule type" value="Transcribed_RNA"/>
</dbReference>
<dbReference type="EMBL" id="GBXM01041130">
    <property type="protein sequence ID" value="JAH67447.1"/>
    <property type="molecule type" value="Transcribed_RNA"/>
</dbReference>
<organism evidence="1">
    <name type="scientific">Anguilla anguilla</name>
    <name type="common">European freshwater eel</name>
    <name type="synonym">Muraena anguilla</name>
    <dbReference type="NCBI Taxonomy" id="7936"/>
    <lineage>
        <taxon>Eukaryota</taxon>
        <taxon>Metazoa</taxon>
        <taxon>Chordata</taxon>
        <taxon>Craniata</taxon>
        <taxon>Vertebrata</taxon>
        <taxon>Euteleostomi</taxon>
        <taxon>Actinopterygii</taxon>
        <taxon>Neopterygii</taxon>
        <taxon>Teleostei</taxon>
        <taxon>Anguilliformes</taxon>
        <taxon>Anguillidae</taxon>
        <taxon>Anguilla</taxon>
    </lineage>
</organism>
<dbReference type="AlphaFoldDB" id="A0A0E9VHE1"/>
<evidence type="ECO:0000313" key="1">
    <source>
        <dbReference type="EMBL" id="JAH77487.1"/>
    </source>
</evidence>
<proteinExistence type="predicted"/>
<reference evidence="1" key="2">
    <citation type="journal article" date="2015" name="Fish Shellfish Immunol.">
        <title>Early steps in the European eel (Anguilla anguilla)-Vibrio vulnificus interaction in the gills: Role of the RtxA13 toxin.</title>
        <authorList>
            <person name="Callol A."/>
            <person name="Pajuelo D."/>
            <person name="Ebbesson L."/>
            <person name="Teles M."/>
            <person name="MacKenzie S."/>
            <person name="Amaro C."/>
        </authorList>
    </citation>
    <scope>NUCLEOTIDE SEQUENCE</scope>
</reference>
<sequence>MIRKFIGLHWTFWNLLYCLHSFKE</sequence>